<evidence type="ECO:0000313" key="2">
    <source>
        <dbReference type="EMBL" id="MBC2680107.1"/>
    </source>
</evidence>
<dbReference type="Pfam" id="PF06551">
    <property type="entry name" value="DUF1120"/>
    <property type="match status" value="1"/>
</dbReference>
<comment type="caution">
    <text evidence="2">The sequence shown here is derived from an EMBL/GenBank/DDBJ whole genome shotgun (WGS) entry which is preliminary data.</text>
</comment>
<reference evidence="2 3" key="1">
    <citation type="submission" date="2020-08" db="EMBL/GenBank/DDBJ databases">
        <title>Pseudomonas sp. nov.</title>
        <authorList>
            <person name="Gieschler S."/>
            <person name="Fiedler G."/>
            <person name="Brinks E."/>
            <person name="Boehnlein C."/>
            <person name="Franz C.M.A.P."/>
            <person name="Kabisch J."/>
        </authorList>
    </citation>
    <scope>NUCLEOTIDE SEQUENCE [LARGE SCALE GENOMIC DNA]</scope>
    <source>
        <strain evidence="2 3">MBT-2</strain>
    </source>
</reference>
<evidence type="ECO:0000256" key="1">
    <source>
        <dbReference type="SAM" id="SignalP"/>
    </source>
</evidence>
<keyword evidence="1" id="KW-0732">Signal</keyword>
<dbReference type="InterPro" id="IPR010546">
    <property type="entry name" value="DUF1120"/>
</dbReference>
<dbReference type="EMBL" id="JACMYH010000005">
    <property type="protein sequence ID" value="MBC2680107.1"/>
    <property type="molecule type" value="Genomic_DNA"/>
</dbReference>
<dbReference type="AlphaFoldDB" id="A0A7X1G7Z2"/>
<dbReference type="RefSeq" id="WP_185795084.1">
    <property type="nucleotide sequence ID" value="NZ_JACMYH010000005.1"/>
</dbReference>
<protein>
    <submittedName>
        <fullName evidence="2">DUF1120 domain-containing protein</fullName>
    </submittedName>
</protein>
<organism evidence="2 3">
    <name type="scientific">Pseudomonas baltica</name>
    <dbReference type="NCBI Taxonomy" id="2762576"/>
    <lineage>
        <taxon>Bacteria</taxon>
        <taxon>Pseudomonadati</taxon>
        <taxon>Pseudomonadota</taxon>
        <taxon>Gammaproteobacteria</taxon>
        <taxon>Pseudomonadales</taxon>
        <taxon>Pseudomonadaceae</taxon>
        <taxon>Pseudomonas</taxon>
    </lineage>
</organism>
<evidence type="ECO:0000313" key="3">
    <source>
        <dbReference type="Proteomes" id="UP000546173"/>
    </source>
</evidence>
<keyword evidence="3" id="KW-1185">Reference proteome</keyword>
<accession>A0A7X1G7Z2</accession>
<sequence length="216" mass="22060">MRNLRSAWAASLALAVAMPALSASTVDVQVTGTLVPSACTPSISTGSLHFGTLSTADLDDDRHTPLLEHAPTLTVRCGSPSLYALRLIDNRAGSAYPSGLAGGLGMGHTAAGEALGAYHLDIVPARSTIDARPVFLTLGDHNGSRWSTSTAQPHALPAHGALLGLVDRAGVDTGAVAVKVAQLGLRAHGMIAPARGLTLVDAVPLDGHVTVEVVYL</sequence>
<name>A0A7X1G7Z2_9PSED</name>
<proteinExistence type="predicted"/>
<feature type="chain" id="PRO_5031333325" evidence="1">
    <location>
        <begin position="23"/>
        <end position="216"/>
    </location>
</feature>
<feature type="signal peptide" evidence="1">
    <location>
        <begin position="1"/>
        <end position="22"/>
    </location>
</feature>
<dbReference type="Proteomes" id="UP000546173">
    <property type="component" value="Unassembled WGS sequence"/>
</dbReference>
<gene>
    <name evidence="2" type="ORF">H7993_17045</name>
</gene>